<dbReference type="GO" id="GO:0005829">
    <property type="term" value="C:cytosol"/>
    <property type="evidence" value="ECO:0007669"/>
    <property type="project" value="TreeGrafter"/>
</dbReference>
<dbReference type="GO" id="GO:0003677">
    <property type="term" value="F:DNA binding"/>
    <property type="evidence" value="ECO:0007669"/>
    <property type="project" value="UniProtKB-KW"/>
</dbReference>
<dbReference type="PANTHER" id="PTHR24567:SF26">
    <property type="entry name" value="REGULATORY PROTEIN YEIL"/>
    <property type="match status" value="1"/>
</dbReference>
<name>A0AAV5AYI4_9FLAO</name>
<keyword evidence="3" id="KW-0804">Transcription</keyword>
<keyword evidence="1" id="KW-0805">Transcription regulation</keyword>
<dbReference type="CDD" id="cd00038">
    <property type="entry name" value="CAP_ED"/>
    <property type="match status" value="1"/>
</dbReference>
<dbReference type="EMBL" id="BQKB01000009">
    <property type="protein sequence ID" value="GJM52129.1"/>
    <property type="molecule type" value="Genomic_DNA"/>
</dbReference>
<evidence type="ECO:0000256" key="2">
    <source>
        <dbReference type="ARBA" id="ARBA00023125"/>
    </source>
</evidence>
<dbReference type="Pfam" id="PF13545">
    <property type="entry name" value="HTH_Crp_2"/>
    <property type="match status" value="1"/>
</dbReference>
<evidence type="ECO:0000256" key="1">
    <source>
        <dbReference type="ARBA" id="ARBA00023015"/>
    </source>
</evidence>
<dbReference type="PANTHER" id="PTHR24567">
    <property type="entry name" value="CRP FAMILY TRANSCRIPTIONAL REGULATORY PROTEIN"/>
    <property type="match status" value="1"/>
</dbReference>
<dbReference type="Gene3D" id="1.10.10.10">
    <property type="entry name" value="Winged helix-like DNA-binding domain superfamily/Winged helix DNA-binding domain"/>
    <property type="match status" value="1"/>
</dbReference>
<comment type="caution">
    <text evidence="6">The sequence shown here is derived from an EMBL/GenBank/DDBJ whole genome shotgun (WGS) entry which is preliminary data.</text>
</comment>
<dbReference type="InterPro" id="IPR036390">
    <property type="entry name" value="WH_DNA-bd_sf"/>
</dbReference>
<evidence type="ECO:0000259" key="4">
    <source>
        <dbReference type="PROSITE" id="PS50042"/>
    </source>
</evidence>
<dbReference type="Proteomes" id="UP001207736">
    <property type="component" value="Unassembled WGS sequence"/>
</dbReference>
<keyword evidence="2" id="KW-0238">DNA-binding</keyword>
<keyword evidence="9" id="KW-1185">Reference proteome</keyword>
<dbReference type="AlphaFoldDB" id="A0AAV5AYI4"/>
<dbReference type="InterPro" id="IPR014710">
    <property type="entry name" value="RmlC-like_jellyroll"/>
</dbReference>
<feature type="domain" description="HTH crp-type" evidence="5">
    <location>
        <begin position="154"/>
        <end position="225"/>
    </location>
</feature>
<dbReference type="Proteomes" id="UP001208692">
    <property type="component" value="Unassembled WGS sequence"/>
</dbReference>
<dbReference type="PROSITE" id="PS51063">
    <property type="entry name" value="HTH_CRP_2"/>
    <property type="match status" value="1"/>
</dbReference>
<evidence type="ECO:0000313" key="9">
    <source>
        <dbReference type="Proteomes" id="UP001208692"/>
    </source>
</evidence>
<feature type="domain" description="Cyclic nucleotide-binding" evidence="4">
    <location>
        <begin position="20"/>
        <end position="117"/>
    </location>
</feature>
<dbReference type="RefSeq" id="WP_264846379.1">
    <property type="nucleotide sequence ID" value="NZ_BPMA01000021.1"/>
</dbReference>
<dbReference type="SMART" id="SM00419">
    <property type="entry name" value="HTH_CRP"/>
    <property type="match status" value="1"/>
</dbReference>
<dbReference type="SUPFAM" id="SSF46785">
    <property type="entry name" value="Winged helix' DNA-binding domain"/>
    <property type="match status" value="1"/>
</dbReference>
<dbReference type="InterPro" id="IPR012318">
    <property type="entry name" value="HTH_CRP"/>
</dbReference>
<dbReference type="Pfam" id="PF00027">
    <property type="entry name" value="cNMP_binding"/>
    <property type="match status" value="1"/>
</dbReference>
<dbReference type="InterPro" id="IPR000595">
    <property type="entry name" value="cNMP-bd_dom"/>
</dbReference>
<proteinExistence type="predicted"/>
<dbReference type="SMART" id="SM00100">
    <property type="entry name" value="cNMP"/>
    <property type="match status" value="1"/>
</dbReference>
<sequence length="233" mass="26265">MTEKLINIECKDCSAYEKGILKSLEMNKLQELVSCKNSYSIKKGTIIFEEGDMLTGVYCIKEGVCKLTKLSLNGKNQIVRFVKKGDILGQYNIVGKQAANLTATALKDMKICFIPKEQILTSFAENPNFSTEIIREMSAKLQKADNIIVDLAQKNVKQRLADTLLFLKETFGEDTQGYIDIQLSREEIANIVGTATESLIRMLSEFSKNKYIETHCKYIKILDQAKLKRVSVG</sequence>
<organism evidence="6 8">
    <name type="scientific">Capnocytophaga catalasegens</name>
    <dbReference type="NCBI Taxonomy" id="1004260"/>
    <lineage>
        <taxon>Bacteria</taxon>
        <taxon>Pseudomonadati</taxon>
        <taxon>Bacteroidota</taxon>
        <taxon>Flavobacteriia</taxon>
        <taxon>Flavobacteriales</taxon>
        <taxon>Flavobacteriaceae</taxon>
        <taxon>Capnocytophaga</taxon>
    </lineage>
</organism>
<accession>A0AAV5AYI4</accession>
<evidence type="ECO:0000313" key="7">
    <source>
        <dbReference type="EMBL" id="GJM52129.1"/>
    </source>
</evidence>
<protein>
    <submittedName>
        <fullName evidence="6">Crp/Fnr family transcriptional regulator</fullName>
    </submittedName>
</protein>
<dbReference type="PROSITE" id="PS50042">
    <property type="entry name" value="CNMP_BINDING_3"/>
    <property type="match status" value="1"/>
</dbReference>
<evidence type="ECO:0000256" key="3">
    <source>
        <dbReference type="ARBA" id="ARBA00023163"/>
    </source>
</evidence>
<gene>
    <name evidence="6" type="ORF">RCZ15_19180</name>
    <name evidence="7" type="ORF">RCZ16_04470</name>
</gene>
<evidence type="ECO:0000313" key="6">
    <source>
        <dbReference type="EMBL" id="GJM50945.1"/>
    </source>
</evidence>
<dbReference type="Gene3D" id="2.60.120.10">
    <property type="entry name" value="Jelly Rolls"/>
    <property type="match status" value="1"/>
</dbReference>
<dbReference type="InterPro" id="IPR036388">
    <property type="entry name" value="WH-like_DNA-bd_sf"/>
</dbReference>
<dbReference type="InterPro" id="IPR050397">
    <property type="entry name" value="Env_Response_Regulators"/>
</dbReference>
<dbReference type="SUPFAM" id="SSF51206">
    <property type="entry name" value="cAMP-binding domain-like"/>
    <property type="match status" value="1"/>
</dbReference>
<evidence type="ECO:0000259" key="5">
    <source>
        <dbReference type="PROSITE" id="PS51063"/>
    </source>
</evidence>
<dbReference type="InterPro" id="IPR018490">
    <property type="entry name" value="cNMP-bd_dom_sf"/>
</dbReference>
<evidence type="ECO:0000313" key="8">
    <source>
        <dbReference type="Proteomes" id="UP001207736"/>
    </source>
</evidence>
<dbReference type="GO" id="GO:0003700">
    <property type="term" value="F:DNA-binding transcription factor activity"/>
    <property type="evidence" value="ECO:0007669"/>
    <property type="project" value="TreeGrafter"/>
</dbReference>
<reference evidence="6 9" key="1">
    <citation type="submission" date="2021-11" db="EMBL/GenBank/DDBJ databases">
        <title>Draft genome sequence of Capnocytophaga sp. strain KC07075 isolated from cat oral cavity.</title>
        <authorList>
            <person name="Suzuki M."/>
            <person name="Imaoka K."/>
            <person name="Kimura M."/>
            <person name="Morikawa S."/>
            <person name="Maeda K."/>
        </authorList>
    </citation>
    <scope>NUCLEOTIDE SEQUENCE</scope>
    <source>
        <strain evidence="6">KC07075</strain>
        <strain evidence="7 9">KC07079</strain>
    </source>
</reference>
<dbReference type="EMBL" id="BQKA01000036">
    <property type="protein sequence ID" value="GJM50945.1"/>
    <property type="molecule type" value="Genomic_DNA"/>
</dbReference>